<evidence type="ECO:0000259" key="14">
    <source>
        <dbReference type="PROSITE" id="PS50885"/>
    </source>
</evidence>
<evidence type="ECO:0000313" key="15">
    <source>
        <dbReference type="EMBL" id="MVU83443.1"/>
    </source>
</evidence>
<dbReference type="Pfam" id="PF00512">
    <property type="entry name" value="HisKA"/>
    <property type="match status" value="1"/>
</dbReference>
<name>A0A7K1V9X1_9NOCA</name>
<dbReference type="GO" id="GO:0005886">
    <property type="term" value="C:plasma membrane"/>
    <property type="evidence" value="ECO:0007669"/>
    <property type="project" value="UniProtKB-SubCell"/>
</dbReference>
<evidence type="ECO:0000256" key="12">
    <source>
        <dbReference type="SAM" id="Phobius"/>
    </source>
</evidence>
<evidence type="ECO:0000259" key="13">
    <source>
        <dbReference type="PROSITE" id="PS50109"/>
    </source>
</evidence>
<reference evidence="15 16" key="1">
    <citation type="submission" date="2019-12" db="EMBL/GenBank/DDBJ databases">
        <title>Nocardia sp. nov. ET3-3 isolated from soil.</title>
        <authorList>
            <person name="Kanchanasin P."/>
            <person name="Tanasupawat S."/>
            <person name="Yuki M."/>
            <person name="Kudo T."/>
        </authorList>
    </citation>
    <scope>NUCLEOTIDE SEQUENCE [LARGE SCALE GENOMIC DNA]</scope>
    <source>
        <strain evidence="15 16">ET3-3</strain>
    </source>
</reference>
<sequence>MRTRLTLVALATTVAAILIAMLTAYRSVSPLIADQVERGLEDRAATVRSLLDAGAPLPVRPDTTEQLLLPDGTVRVLTPGREPLPVNDSDRAIARTGQGGSSTEVEIGSQTHGVITEPRPGGGALMVGQNYSEVLRIDREFFWRTASITVAAVLAAAVISWLAIGAVLRPMRRLAAATQRITTTRDLSTVLPDAGRDEVGELTRDFNAMLAALRLSRAQQHRLVQDAGHELRTPLTSVRGSAELLQRAQGRLGPADESQVLTTLVQEAKALDALVGELVELATDQHVTEPTAPLELSVLAEDCAQRFRRRTGRVITVRSEAVSPRSAATASVPSDRAATDPSAASRDAEAVGQAAAAATVLARPRALARCVDNLLDNATKFSPADTEVEVRVRGTELAVLDRGPGIDAADQRAVFDRFYRADRTRATPGSGLGLAIVHDIITAHAGTVYTADRPGGGAEVGFQLPG</sequence>
<dbReference type="CDD" id="cd00075">
    <property type="entry name" value="HATPase"/>
    <property type="match status" value="1"/>
</dbReference>
<evidence type="ECO:0000256" key="4">
    <source>
        <dbReference type="ARBA" id="ARBA00022553"/>
    </source>
</evidence>
<dbReference type="RefSeq" id="WP_157393026.1">
    <property type="nucleotide sequence ID" value="NZ_WRPP01000013.1"/>
</dbReference>
<dbReference type="SMART" id="SM00304">
    <property type="entry name" value="HAMP"/>
    <property type="match status" value="1"/>
</dbReference>
<keyword evidence="10 12" id="KW-0472">Membrane</keyword>
<dbReference type="Gene3D" id="3.30.565.10">
    <property type="entry name" value="Histidine kinase-like ATPase, C-terminal domain"/>
    <property type="match status" value="1"/>
</dbReference>
<keyword evidence="9" id="KW-0902">Two-component regulatory system</keyword>
<feature type="domain" description="Histidine kinase" evidence="13">
    <location>
        <begin position="226"/>
        <end position="466"/>
    </location>
</feature>
<evidence type="ECO:0000256" key="8">
    <source>
        <dbReference type="ARBA" id="ARBA00022989"/>
    </source>
</evidence>
<protein>
    <recommendedName>
        <fullName evidence="3">histidine kinase</fullName>
        <ecNumber evidence="3">2.7.13.3</ecNumber>
    </recommendedName>
</protein>
<dbReference type="PRINTS" id="PR00344">
    <property type="entry name" value="BCTRLSENSOR"/>
</dbReference>
<evidence type="ECO:0000256" key="9">
    <source>
        <dbReference type="ARBA" id="ARBA00023012"/>
    </source>
</evidence>
<evidence type="ECO:0000256" key="10">
    <source>
        <dbReference type="ARBA" id="ARBA00023136"/>
    </source>
</evidence>
<dbReference type="SUPFAM" id="SSF47384">
    <property type="entry name" value="Homodimeric domain of signal transducing histidine kinase"/>
    <property type="match status" value="1"/>
</dbReference>
<dbReference type="Pfam" id="PF00672">
    <property type="entry name" value="HAMP"/>
    <property type="match status" value="1"/>
</dbReference>
<evidence type="ECO:0000256" key="6">
    <source>
        <dbReference type="ARBA" id="ARBA00022692"/>
    </source>
</evidence>
<accession>A0A7K1V9X1</accession>
<dbReference type="InterPro" id="IPR036097">
    <property type="entry name" value="HisK_dim/P_sf"/>
</dbReference>
<dbReference type="SMART" id="SM00387">
    <property type="entry name" value="HATPase_c"/>
    <property type="match status" value="1"/>
</dbReference>
<evidence type="ECO:0000256" key="7">
    <source>
        <dbReference type="ARBA" id="ARBA00022777"/>
    </source>
</evidence>
<dbReference type="Pfam" id="PF02518">
    <property type="entry name" value="HATPase_c"/>
    <property type="match status" value="1"/>
</dbReference>
<dbReference type="PROSITE" id="PS50109">
    <property type="entry name" value="HIS_KIN"/>
    <property type="match status" value="1"/>
</dbReference>
<dbReference type="InterPro" id="IPR003661">
    <property type="entry name" value="HisK_dim/P_dom"/>
</dbReference>
<evidence type="ECO:0000256" key="1">
    <source>
        <dbReference type="ARBA" id="ARBA00000085"/>
    </source>
</evidence>
<evidence type="ECO:0000256" key="11">
    <source>
        <dbReference type="SAM" id="MobiDB-lite"/>
    </source>
</evidence>
<dbReference type="InterPro" id="IPR004358">
    <property type="entry name" value="Sig_transdc_His_kin-like_C"/>
</dbReference>
<dbReference type="CDD" id="cd06225">
    <property type="entry name" value="HAMP"/>
    <property type="match status" value="1"/>
</dbReference>
<dbReference type="InterPro" id="IPR050428">
    <property type="entry name" value="TCS_sensor_his_kinase"/>
</dbReference>
<feature type="region of interest" description="Disordered" evidence="11">
    <location>
        <begin position="319"/>
        <end position="346"/>
    </location>
</feature>
<dbReference type="InterPro" id="IPR003660">
    <property type="entry name" value="HAMP_dom"/>
</dbReference>
<evidence type="ECO:0000256" key="3">
    <source>
        <dbReference type="ARBA" id="ARBA00012438"/>
    </source>
</evidence>
<dbReference type="PANTHER" id="PTHR45436">
    <property type="entry name" value="SENSOR HISTIDINE KINASE YKOH"/>
    <property type="match status" value="1"/>
</dbReference>
<dbReference type="InterPro" id="IPR003594">
    <property type="entry name" value="HATPase_dom"/>
</dbReference>
<evidence type="ECO:0000256" key="5">
    <source>
        <dbReference type="ARBA" id="ARBA00022679"/>
    </source>
</evidence>
<comment type="subcellular location">
    <subcellularLocation>
        <location evidence="2">Cell membrane</location>
    </subcellularLocation>
</comment>
<dbReference type="InterPro" id="IPR005467">
    <property type="entry name" value="His_kinase_dom"/>
</dbReference>
<dbReference type="SUPFAM" id="SSF158472">
    <property type="entry name" value="HAMP domain-like"/>
    <property type="match status" value="1"/>
</dbReference>
<dbReference type="PROSITE" id="PS50885">
    <property type="entry name" value="HAMP"/>
    <property type="match status" value="1"/>
</dbReference>
<keyword evidence="6 12" id="KW-0812">Transmembrane</keyword>
<evidence type="ECO:0000313" key="16">
    <source>
        <dbReference type="Proteomes" id="UP000466794"/>
    </source>
</evidence>
<dbReference type="Gene3D" id="6.10.340.10">
    <property type="match status" value="1"/>
</dbReference>
<dbReference type="PANTHER" id="PTHR45436:SF5">
    <property type="entry name" value="SENSOR HISTIDINE KINASE TRCS"/>
    <property type="match status" value="1"/>
</dbReference>
<dbReference type="Gene3D" id="1.10.287.130">
    <property type="match status" value="1"/>
</dbReference>
<evidence type="ECO:0000256" key="2">
    <source>
        <dbReference type="ARBA" id="ARBA00004236"/>
    </source>
</evidence>
<dbReference type="InterPro" id="IPR036890">
    <property type="entry name" value="HATPase_C_sf"/>
</dbReference>
<keyword evidence="4" id="KW-0597">Phosphoprotein</keyword>
<comment type="catalytic activity">
    <reaction evidence="1">
        <text>ATP + protein L-histidine = ADP + protein N-phospho-L-histidine.</text>
        <dbReference type="EC" id="2.7.13.3"/>
    </reaction>
</comment>
<dbReference type="GO" id="GO:0000155">
    <property type="term" value="F:phosphorelay sensor kinase activity"/>
    <property type="evidence" value="ECO:0007669"/>
    <property type="project" value="InterPro"/>
</dbReference>
<proteinExistence type="predicted"/>
<dbReference type="SUPFAM" id="SSF55874">
    <property type="entry name" value="ATPase domain of HSP90 chaperone/DNA topoisomerase II/histidine kinase"/>
    <property type="match status" value="1"/>
</dbReference>
<feature type="domain" description="HAMP" evidence="14">
    <location>
        <begin position="165"/>
        <end position="218"/>
    </location>
</feature>
<dbReference type="EMBL" id="WRPP01000013">
    <property type="protein sequence ID" value="MVU83443.1"/>
    <property type="molecule type" value="Genomic_DNA"/>
</dbReference>
<organism evidence="15 16">
    <name type="scientific">Nocardia terrae</name>
    <dbReference type="NCBI Taxonomy" id="2675851"/>
    <lineage>
        <taxon>Bacteria</taxon>
        <taxon>Bacillati</taxon>
        <taxon>Actinomycetota</taxon>
        <taxon>Actinomycetes</taxon>
        <taxon>Mycobacteriales</taxon>
        <taxon>Nocardiaceae</taxon>
        <taxon>Nocardia</taxon>
    </lineage>
</organism>
<keyword evidence="5" id="KW-0808">Transferase</keyword>
<keyword evidence="7" id="KW-0418">Kinase</keyword>
<dbReference type="SMART" id="SM00388">
    <property type="entry name" value="HisKA"/>
    <property type="match status" value="1"/>
</dbReference>
<dbReference type="EC" id="2.7.13.3" evidence="3"/>
<dbReference type="CDD" id="cd00082">
    <property type="entry name" value="HisKA"/>
    <property type="match status" value="1"/>
</dbReference>
<keyword evidence="16" id="KW-1185">Reference proteome</keyword>
<dbReference type="Proteomes" id="UP000466794">
    <property type="component" value="Unassembled WGS sequence"/>
</dbReference>
<dbReference type="AlphaFoldDB" id="A0A7K1V9X1"/>
<gene>
    <name evidence="15" type="ORF">GPX89_40175</name>
</gene>
<keyword evidence="8 12" id="KW-1133">Transmembrane helix</keyword>
<comment type="caution">
    <text evidence="15">The sequence shown here is derived from an EMBL/GenBank/DDBJ whole genome shotgun (WGS) entry which is preliminary data.</text>
</comment>
<feature type="transmembrane region" description="Helical" evidence="12">
    <location>
        <begin position="141"/>
        <end position="164"/>
    </location>
</feature>